<proteinExistence type="predicted"/>
<reference evidence="2" key="1">
    <citation type="journal article" date="2014" name="Proc. Natl. Acad. Sci. U.S.A.">
        <title>Extensive sampling of basidiomycete genomes demonstrates inadequacy of the white-rot/brown-rot paradigm for wood decay fungi.</title>
        <authorList>
            <person name="Riley R."/>
            <person name="Salamov A.A."/>
            <person name="Brown D.W."/>
            <person name="Nagy L.G."/>
            <person name="Floudas D."/>
            <person name="Held B.W."/>
            <person name="Levasseur A."/>
            <person name="Lombard V."/>
            <person name="Morin E."/>
            <person name="Otillar R."/>
            <person name="Lindquist E.A."/>
            <person name="Sun H."/>
            <person name="LaButti K.M."/>
            <person name="Schmutz J."/>
            <person name="Jabbour D."/>
            <person name="Luo H."/>
            <person name="Baker S.E."/>
            <person name="Pisabarro A.G."/>
            <person name="Walton J.D."/>
            <person name="Blanchette R.A."/>
            <person name="Henrissat B."/>
            <person name="Martin F."/>
            <person name="Cullen D."/>
            <person name="Hibbett D.S."/>
            <person name="Grigoriev I.V."/>
        </authorList>
    </citation>
    <scope>NUCLEOTIDE SEQUENCE [LARGE SCALE GENOMIC DNA]</scope>
    <source>
        <strain evidence="2">MUCL 33604</strain>
    </source>
</reference>
<dbReference type="Proteomes" id="UP000027265">
    <property type="component" value="Unassembled WGS sequence"/>
</dbReference>
<protein>
    <submittedName>
        <fullName evidence="1">Uncharacterized protein</fullName>
    </submittedName>
</protein>
<dbReference type="OrthoDB" id="3232941at2759"/>
<organism evidence="1 2">
    <name type="scientific">Jaapia argillacea MUCL 33604</name>
    <dbReference type="NCBI Taxonomy" id="933084"/>
    <lineage>
        <taxon>Eukaryota</taxon>
        <taxon>Fungi</taxon>
        <taxon>Dikarya</taxon>
        <taxon>Basidiomycota</taxon>
        <taxon>Agaricomycotina</taxon>
        <taxon>Agaricomycetes</taxon>
        <taxon>Agaricomycetidae</taxon>
        <taxon>Jaapiales</taxon>
        <taxon>Jaapiaceae</taxon>
        <taxon>Jaapia</taxon>
    </lineage>
</organism>
<dbReference type="HOGENOM" id="CLU_006344_12_3_1"/>
<dbReference type="AlphaFoldDB" id="A0A067PB37"/>
<dbReference type="InterPro" id="IPR041078">
    <property type="entry name" value="Plavaka"/>
</dbReference>
<accession>A0A067PB37</accession>
<dbReference type="InParanoid" id="A0A067PB37"/>
<evidence type="ECO:0000313" key="2">
    <source>
        <dbReference type="Proteomes" id="UP000027265"/>
    </source>
</evidence>
<dbReference type="Pfam" id="PF18759">
    <property type="entry name" value="Plavaka"/>
    <property type="match status" value="1"/>
</dbReference>
<gene>
    <name evidence="1" type="ORF">JAAARDRAFT_139233</name>
</gene>
<sequence length="151" mass="17095">MEKDVSGCIHKPFWEGFPFTDIHQSLTPDVLHQLYQGVFKHLVTWCQNAMGAPELDERLQRLPPTYGTRHFKNGISALSQISGSERKDMARVLLACLVGKVPQSGIIACRALLDFIYQAQNPTHDDTTLGYMRDALNTFHTHRQIFITLGI</sequence>
<keyword evidence="2" id="KW-1185">Reference proteome</keyword>
<dbReference type="EMBL" id="KL197742">
    <property type="protein sequence ID" value="KDQ52143.1"/>
    <property type="molecule type" value="Genomic_DNA"/>
</dbReference>
<name>A0A067PB37_9AGAM</name>
<evidence type="ECO:0000313" key="1">
    <source>
        <dbReference type="EMBL" id="KDQ52143.1"/>
    </source>
</evidence>